<sequence>MAAYCAGCFGVPSYRYRRDACNNSETDLGEETAWVIKRYTPIDLRATAPVPRHKPVVTDAAKLPAPLSEWVYPAEASPYVYSRRREEREIFHSYPSTRCEEWSTLRQMLPSRGRTVLQRPANWGTDLSLAPYTTNYPPKTFPHINSPMTRYVDDMHLTNRLFKLH</sequence>
<dbReference type="AlphaFoldDB" id="A0AAD9JW47"/>
<protein>
    <submittedName>
        <fullName evidence="1">Uncharacterized protein</fullName>
    </submittedName>
</protein>
<dbReference type="Pfam" id="PF22593">
    <property type="entry name" value="SPMIP11"/>
    <property type="match status" value="1"/>
</dbReference>
<name>A0AAD9JW47_9ANNE</name>
<dbReference type="Proteomes" id="UP001208570">
    <property type="component" value="Unassembled WGS sequence"/>
</dbReference>
<keyword evidence="2" id="KW-1185">Reference proteome</keyword>
<dbReference type="EMBL" id="JAODUP010000154">
    <property type="protein sequence ID" value="KAK2159390.1"/>
    <property type="molecule type" value="Genomic_DNA"/>
</dbReference>
<reference evidence="1" key="1">
    <citation type="journal article" date="2023" name="Mol. Biol. Evol.">
        <title>Third-Generation Sequencing Reveals the Adaptive Role of the Epigenome in Three Deep-Sea Polychaetes.</title>
        <authorList>
            <person name="Perez M."/>
            <person name="Aroh O."/>
            <person name="Sun Y."/>
            <person name="Lan Y."/>
            <person name="Juniper S.K."/>
            <person name="Young C.R."/>
            <person name="Angers B."/>
            <person name="Qian P.Y."/>
        </authorList>
    </citation>
    <scope>NUCLEOTIDE SEQUENCE</scope>
    <source>
        <strain evidence="1">P08H-3</strain>
    </source>
</reference>
<organism evidence="1 2">
    <name type="scientific">Paralvinella palmiformis</name>
    <dbReference type="NCBI Taxonomy" id="53620"/>
    <lineage>
        <taxon>Eukaryota</taxon>
        <taxon>Metazoa</taxon>
        <taxon>Spiralia</taxon>
        <taxon>Lophotrochozoa</taxon>
        <taxon>Annelida</taxon>
        <taxon>Polychaeta</taxon>
        <taxon>Sedentaria</taxon>
        <taxon>Canalipalpata</taxon>
        <taxon>Terebellida</taxon>
        <taxon>Terebelliformia</taxon>
        <taxon>Alvinellidae</taxon>
        <taxon>Paralvinella</taxon>
    </lineage>
</organism>
<evidence type="ECO:0000313" key="1">
    <source>
        <dbReference type="EMBL" id="KAK2159390.1"/>
    </source>
</evidence>
<comment type="caution">
    <text evidence="1">The sequence shown here is derived from an EMBL/GenBank/DDBJ whole genome shotgun (WGS) entry which is preliminary data.</text>
</comment>
<gene>
    <name evidence="1" type="ORF">LSH36_154g10049</name>
</gene>
<accession>A0AAD9JW47</accession>
<evidence type="ECO:0000313" key="2">
    <source>
        <dbReference type="Proteomes" id="UP001208570"/>
    </source>
</evidence>
<proteinExistence type="predicted"/>